<sequence>MVRLSKVKIEWSPKFAYAIGLITTDGCLSRDGRHIDFTSKDKELVLKFRECLGVANKIGIKFRGNDNYQKTKCFRIQLGDINFYEFLVSIGLKPAKSKTLSDLNVPDKYFGDFLRGCIDGDGSIGTFKHPESIHPQLRIRLYSASPKFLGWIKNKISKNSDLKGGWIEEAGRCRVCKLVFAKDDSVKLLKLIYNNSICHLTRKYQIAEKFLI</sequence>
<protein>
    <submittedName>
        <fullName evidence="2">Intein-containing protein</fullName>
    </submittedName>
</protein>
<dbReference type="SUPFAM" id="SSF55608">
    <property type="entry name" value="Homing endonucleases"/>
    <property type="match status" value="2"/>
</dbReference>
<evidence type="ECO:0000313" key="3">
    <source>
        <dbReference type="Proteomes" id="UP000034845"/>
    </source>
</evidence>
<dbReference type="Gene3D" id="3.10.28.10">
    <property type="entry name" value="Homing endonucleases"/>
    <property type="match status" value="1"/>
</dbReference>
<evidence type="ECO:0000259" key="1">
    <source>
        <dbReference type="Pfam" id="PF14528"/>
    </source>
</evidence>
<evidence type="ECO:0000313" key="2">
    <source>
        <dbReference type="EMBL" id="KKR02554.1"/>
    </source>
</evidence>
<dbReference type="GO" id="GO:0004519">
    <property type="term" value="F:endonuclease activity"/>
    <property type="evidence" value="ECO:0007669"/>
    <property type="project" value="InterPro"/>
</dbReference>
<dbReference type="AlphaFoldDB" id="A0A0G0MEQ2"/>
<feature type="domain" description="Homing endonuclease LAGLIDADG" evidence="1">
    <location>
        <begin position="14"/>
        <end position="53"/>
    </location>
</feature>
<dbReference type="InterPro" id="IPR004860">
    <property type="entry name" value="LAGLIDADG_dom"/>
</dbReference>
<dbReference type="InterPro" id="IPR027434">
    <property type="entry name" value="Homing_endonucl"/>
</dbReference>
<proteinExistence type="predicted"/>
<reference evidence="2 3" key="1">
    <citation type="journal article" date="2015" name="Nature">
        <title>rRNA introns, odd ribosomes, and small enigmatic genomes across a large radiation of phyla.</title>
        <authorList>
            <person name="Brown C.T."/>
            <person name="Hug L.A."/>
            <person name="Thomas B.C."/>
            <person name="Sharon I."/>
            <person name="Castelle C.J."/>
            <person name="Singh A."/>
            <person name="Wilkins M.J."/>
            <person name="Williams K.H."/>
            <person name="Banfield J.F."/>
        </authorList>
    </citation>
    <scope>NUCLEOTIDE SEQUENCE [LARGE SCALE GENOMIC DNA]</scope>
    <source>
        <strain evidence="3">GW2011_GWA1_39_13</strain>
    </source>
</reference>
<name>A0A0G0MEQ2_YANXG</name>
<organism evidence="2 3">
    <name type="scientific">Yanofskybacteria sp. (strain GW2011_GWA1_39_13)</name>
    <dbReference type="NCBI Taxonomy" id="1619019"/>
    <lineage>
        <taxon>Bacteria</taxon>
        <taxon>Candidatus Yanofskyibacteriota</taxon>
    </lineage>
</organism>
<dbReference type="Pfam" id="PF14528">
    <property type="entry name" value="LAGLIDADG_3"/>
    <property type="match status" value="1"/>
</dbReference>
<dbReference type="EMBL" id="LBWF01000001">
    <property type="protein sequence ID" value="KKR02554.1"/>
    <property type="molecule type" value="Genomic_DNA"/>
</dbReference>
<dbReference type="Proteomes" id="UP000034845">
    <property type="component" value="Unassembled WGS sequence"/>
</dbReference>
<comment type="caution">
    <text evidence="2">The sequence shown here is derived from an EMBL/GenBank/DDBJ whole genome shotgun (WGS) entry which is preliminary data.</text>
</comment>
<accession>A0A0G0MEQ2</accession>
<gene>
    <name evidence="2" type="ORF">UT29_C0001G0034</name>
</gene>